<dbReference type="SUPFAM" id="SSF54593">
    <property type="entry name" value="Glyoxalase/Bleomycin resistance protein/Dihydroxybiphenyl dioxygenase"/>
    <property type="match status" value="1"/>
</dbReference>
<dbReference type="InterPro" id="IPR029068">
    <property type="entry name" value="Glyas_Bleomycin-R_OHBP_Dase"/>
</dbReference>
<comment type="caution">
    <text evidence="2">The sequence shown here is derived from an EMBL/GenBank/DDBJ whole genome shotgun (WGS) entry which is preliminary data.</text>
</comment>
<dbReference type="InterPro" id="IPR037523">
    <property type="entry name" value="VOC_core"/>
</dbReference>
<sequence>MTSLIVGLDHVQVCAPEGCEHDARRFFGEFLGLPELVKPLALRANGGAWFGLPDGRQLHVGVERPFTPATKAHPCLRCAELSAMIERARAFGIPFEIDERVDVPRLYLRDPWGNRLEIVQGAHVSELATMPQ</sequence>
<evidence type="ECO:0000313" key="2">
    <source>
        <dbReference type="EMBL" id="PYE48973.1"/>
    </source>
</evidence>
<organism evidence="2 3">
    <name type="scientific">Deinococcus yavapaiensis KR-236</name>
    <dbReference type="NCBI Taxonomy" id="694435"/>
    <lineage>
        <taxon>Bacteria</taxon>
        <taxon>Thermotogati</taxon>
        <taxon>Deinococcota</taxon>
        <taxon>Deinococci</taxon>
        <taxon>Deinococcales</taxon>
        <taxon>Deinococcaceae</taxon>
        <taxon>Deinococcus</taxon>
    </lineage>
</organism>
<evidence type="ECO:0000259" key="1">
    <source>
        <dbReference type="PROSITE" id="PS51819"/>
    </source>
</evidence>
<dbReference type="Proteomes" id="UP000248326">
    <property type="component" value="Unassembled WGS sequence"/>
</dbReference>
<protein>
    <recommendedName>
        <fullName evidence="1">VOC domain-containing protein</fullName>
    </recommendedName>
</protein>
<dbReference type="RefSeq" id="WP_110888817.1">
    <property type="nucleotide sequence ID" value="NZ_QJSX01000026.1"/>
</dbReference>
<dbReference type="OrthoDB" id="9813630at2"/>
<gene>
    <name evidence="2" type="ORF">DES52_12639</name>
</gene>
<proteinExistence type="predicted"/>
<dbReference type="PROSITE" id="PS51819">
    <property type="entry name" value="VOC"/>
    <property type="match status" value="1"/>
</dbReference>
<accession>A0A318RZ47</accession>
<keyword evidence="3" id="KW-1185">Reference proteome</keyword>
<dbReference type="AlphaFoldDB" id="A0A318RZ47"/>
<feature type="domain" description="VOC" evidence="1">
    <location>
        <begin position="7"/>
        <end position="121"/>
    </location>
</feature>
<dbReference type="Gene3D" id="3.10.180.10">
    <property type="entry name" value="2,3-Dihydroxybiphenyl 1,2-Dioxygenase, domain 1"/>
    <property type="match status" value="1"/>
</dbReference>
<reference evidence="2 3" key="1">
    <citation type="submission" date="2018-06" db="EMBL/GenBank/DDBJ databases">
        <title>Genomic Encyclopedia of Type Strains, Phase IV (KMG-IV): sequencing the most valuable type-strain genomes for metagenomic binning, comparative biology and taxonomic classification.</title>
        <authorList>
            <person name="Goeker M."/>
        </authorList>
    </citation>
    <scope>NUCLEOTIDE SEQUENCE [LARGE SCALE GENOMIC DNA]</scope>
    <source>
        <strain evidence="2 3">DSM 18048</strain>
    </source>
</reference>
<dbReference type="PANTHER" id="PTHR39175">
    <property type="entry name" value="FAMILY PROTEIN, PUTATIVE (AFU_ORTHOLOGUE AFUA_3G15060)-RELATED"/>
    <property type="match status" value="1"/>
</dbReference>
<name>A0A318RZ47_9DEIO</name>
<dbReference type="PANTHER" id="PTHR39175:SF1">
    <property type="entry name" value="FAMILY PROTEIN, PUTATIVE (AFU_ORTHOLOGUE AFUA_3G15060)-RELATED"/>
    <property type="match status" value="1"/>
</dbReference>
<evidence type="ECO:0000313" key="3">
    <source>
        <dbReference type="Proteomes" id="UP000248326"/>
    </source>
</evidence>
<dbReference type="EMBL" id="QJSX01000026">
    <property type="protein sequence ID" value="PYE48973.1"/>
    <property type="molecule type" value="Genomic_DNA"/>
</dbReference>